<sequence length="88" mass="9905">MSTLHIFSKPLGYYNTDQLVNLIQPTDKVLLLSDACFAISQFRQLATHLLILADDAKVRDITINQPDHSLSYDDFVALTLATSHSITW</sequence>
<dbReference type="GO" id="GO:0002143">
    <property type="term" value="P:tRNA wobble position uridine thiolation"/>
    <property type="evidence" value="ECO:0007669"/>
    <property type="project" value="InterPro"/>
</dbReference>
<reference evidence="1" key="1">
    <citation type="journal article" date="2020" name="mSystems">
        <title>Genome- and Community-Level Interaction Insights into Carbon Utilization and Element Cycling Functions of Hydrothermarchaeota in Hydrothermal Sediment.</title>
        <authorList>
            <person name="Zhou Z."/>
            <person name="Liu Y."/>
            <person name="Xu W."/>
            <person name="Pan J."/>
            <person name="Luo Z.H."/>
            <person name="Li M."/>
        </authorList>
    </citation>
    <scope>NUCLEOTIDE SEQUENCE [LARGE SCALE GENOMIC DNA]</scope>
    <source>
        <strain evidence="1">HyVt-346</strain>
    </source>
</reference>
<proteinExistence type="predicted"/>
<organism evidence="1">
    <name type="scientific">Pseudoalteromonas prydzensis</name>
    <dbReference type="NCBI Taxonomy" id="182141"/>
    <lineage>
        <taxon>Bacteria</taxon>
        <taxon>Pseudomonadati</taxon>
        <taxon>Pseudomonadota</taxon>
        <taxon>Gammaproteobacteria</taxon>
        <taxon>Alteromonadales</taxon>
        <taxon>Pseudoalteromonadaceae</taxon>
        <taxon>Pseudoalteromonas</taxon>
    </lineage>
</organism>
<dbReference type="EMBL" id="DRGM01000210">
    <property type="protein sequence ID" value="HEA18956.1"/>
    <property type="molecule type" value="Genomic_DNA"/>
</dbReference>
<evidence type="ECO:0000313" key="1">
    <source>
        <dbReference type="EMBL" id="HEA18956.1"/>
    </source>
</evidence>
<accession>A0A7V1D2W2</accession>
<name>A0A7V1D2W2_9GAMM</name>
<dbReference type="SUPFAM" id="SSF75169">
    <property type="entry name" value="DsrEFH-like"/>
    <property type="match status" value="1"/>
</dbReference>
<protein>
    <submittedName>
        <fullName evidence="1">tRNA 2-thiouridine-synthesizing protein</fullName>
    </submittedName>
</protein>
<gene>
    <name evidence="1" type="ORF">ENH88_21405</name>
</gene>
<dbReference type="Proteomes" id="UP000886188">
    <property type="component" value="Unassembled WGS sequence"/>
</dbReference>
<dbReference type="AlphaFoldDB" id="A0A7V1D2W2"/>
<comment type="caution">
    <text evidence="1">The sequence shown here is derived from an EMBL/GenBank/DDBJ whole genome shotgun (WGS) entry which is preliminary data.</text>
</comment>
<dbReference type="InterPro" id="IPR027396">
    <property type="entry name" value="DsrEFH-like"/>
</dbReference>
<dbReference type="Pfam" id="PF04077">
    <property type="entry name" value="DsrH"/>
    <property type="match status" value="1"/>
</dbReference>
<dbReference type="GO" id="GO:0005737">
    <property type="term" value="C:cytoplasm"/>
    <property type="evidence" value="ECO:0007669"/>
    <property type="project" value="InterPro"/>
</dbReference>
<dbReference type="Gene3D" id="3.40.1260.10">
    <property type="entry name" value="DsrEFH-like"/>
    <property type="match status" value="1"/>
</dbReference>
<dbReference type="InterPro" id="IPR007215">
    <property type="entry name" value="Sulphur_relay_TusB/DsrH"/>
</dbReference>
<dbReference type="RefSeq" id="WP_304185436.1">
    <property type="nucleotide sequence ID" value="NZ_DRGM01000210.1"/>
</dbReference>